<proteinExistence type="predicted"/>
<evidence type="ECO:0000313" key="2">
    <source>
        <dbReference type="EMBL" id="CAK7931299.1"/>
    </source>
</evidence>
<dbReference type="AlphaFoldDB" id="A0AAV1U9K5"/>
<feature type="region of interest" description="Disordered" evidence="1">
    <location>
        <begin position="1"/>
        <end position="24"/>
    </location>
</feature>
<gene>
    <name evidence="2" type="ORF">PM001_LOCUS16449</name>
</gene>
<comment type="caution">
    <text evidence="2">The sequence shown here is derived from an EMBL/GenBank/DDBJ whole genome shotgun (WGS) entry which is preliminary data.</text>
</comment>
<sequence length="54" mass="5816">MKQQIEFEEAKGAPPAFIVSRQTPRRHAELGGRLNTVAASALMSTDATRSSTSI</sequence>
<evidence type="ECO:0000313" key="3">
    <source>
        <dbReference type="Proteomes" id="UP001162060"/>
    </source>
</evidence>
<accession>A0AAV1U9K5</accession>
<organism evidence="2 3">
    <name type="scientific">Peronospora matthiolae</name>
    <dbReference type="NCBI Taxonomy" id="2874970"/>
    <lineage>
        <taxon>Eukaryota</taxon>
        <taxon>Sar</taxon>
        <taxon>Stramenopiles</taxon>
        <taxon>Oomycota</taxon>
        <taxon>Peronosporomycetes</taxon>
        <taxon>Peronosporales</taxon>
        <taxon>Peronosporaceae</taxon>
        <taxon>Peronospora</taxon>
    </lineage>
</organism>
<evidence type="ECO:0000256" key="1">
    <source>
        <dbReference type="SAM" id="MobiDB-lite"/>
    </source>
</evidence>
<dbReference type="EMBL" id="CAKLBY020000173">
    <property type="protein sequence ID" value="CAK7931299.1"/>
    <property type="molecule type" value="Genomic_DNA"/>
</dbReference>
<reference evidence="2" key="1">
    <citation type="submission" date="2024-01" db="EMBL/GenBank/DDBJ databases">
        <authorList>
            <person name="Webb A."/>
        </authorList>
    </citation>
    <scope>NUCLEOTIDE SEQUENCE</scope>
    <source>
        <strain evidence="2">Pm1</strain>
    </source>
</reference>
<protein>
    <submittedName>
        <fullName evidence="2">Uncharacterized protein</fullName>
    </submittedName>
</protein>
<dbReference type="Proteomes" id="UP001162060">
    <property type="component" value="Unassembled WGS sequence"/>
</dbReference>
<name>A0AAV1U9K5_9STRA</name>